<evidence type="ECO:0000313" key="2">
    <source>
        <dbReference type="EMBL" id="SLN69810.1"/>
    </source>
</evidence>
<reference evidence="2 3" key="1">
    <citation type="submission" date="2017-03" db="EMBL/GenBank/DDBJ databases">
        <authorList>
            <person name="Afonso C.L."/>
            <person name="Miller P.J."/>
            <person name="Scott M.A."/>
            <person name="Spackman E."/>
            <person name="Goraichik I."/>
            <person name="Dimitrov K.M."/>
            <person name="Suarez D.L."/>
            <person name="Swayne D.E."/>
        </authorList>
    </citation>
    <scope>NUCLEOTIDE SEQUENCE [LARGE SCALE GENOMIC DNA]</scope>
    <source>
        <strain evidence="2 3">CECT 7066</strain>
    </source>
</reference>
<evidence type="ECO:0000256" key="1">
    <source>
        <dbReference type="SAM" id="MobiDB-lite"/>
    </source>
</evidence>
<evidence type="ECO:0000313" key="3">
    <source>
        <dbReference type="Proteomes" id="UP000193870"/>
    </source>
</evidence>
<name>A0A1Y5TQN9_9RHOB</name>
<dbReference type="AlphaFoldDB" id="A0A1Y5TQN9"/>
<organism evidence="2 3">
    <name type="scientific">Palleronia marisminoris</name>
    <dbReference type="NCBI Taxonomy" id="315423"/>
    <lineage>
        <taxon>Bacteria</taxon>
        <taxon>Pseudomonadati</taxon>
        <taxon>Pseudomonadota</taxon>
        <taxon>Alphaproteobacteria</taxon>
        <taxon>Rhodobacterales</taxon>
        <taxon>Roseobacteraceae</taxon>
        <taxon>Palleronia</taxon>
    </lineage>
</organism>
<gene>
    <name evidence="2" type="ORF">PAM7066_03531</name>
</gene>
<protein>
    <submittedName>
        <fullName evidence="2">Uncharacterized protein</fullName>
    </submittedName>
</protein>
<dbReference type="Proteomes" id="UP000193870">
    <property type="component" value="Unassembled WGS sequence"/>
</dbReference>
<dbReference type="RefSeq" id="WP_175484719.1">
    <property type="nucleotide sequence ID" value="NZ_FOPF01000017.1"/>
</dbReference>
<feature type="region of interest" description="Disordered" evidence="1">
    <location>
        <begin position="1"/>
        <end position="52"/>
    </location>
</feature>
<keyword evidence="3" id="KW-1185">Reference proteome</keyword>
<dbReference type="EMBL" id="FWFV01000016">
    <property type="protein sequence ID" value="SLN69810.1"/>
    <property type="molecule type" value="Genomic_DNA"/>
</dbReference>
<sequence>MLEGEDAEAVSANRQMKRKRPGGSDCESDAQSLIPGTRLPSDWDAEFSRESE</sequence>
<accession>A0A1Y5TQN9</accession>
<proteinExistence type="predicted"/>